<dbReference type="AlphaFoldDB" id="A0A840AT53"/>
<evidence type="ECO:0000256" key="1">
    <source>
        <dbReference type="ARBA" id="ARBA00004141"/>
    </source>
</evidence>
<dbReference type="GO" id="GO:0042910">
    <property type="term" value="F:xenobiotic transmembrane transporter activity"/>
    <property type="evidence" value="ECO:0007669"/>
    <property type="project" value="InterPro"/>
</dbReference>
<dbReference type="RefSeq" id="WP_246410187.1">
    <property type="nucleotide sequence ID" value="NZ_JACIDS010000006.1"/>
</dbReference>
<dbReference type="PANTHER" id="PTHR42893">
    <property type="entry name" value="PROTEIN DETOXIFICATION 44, CHLOROPLASTIC-RELATED"/>
    <property type="match status" value="1"/>
</dbReference>
<evidence type="ECO:0000256" key="5">
    <source>
        <dbReference type="ARBA" id="ARBA00023136"/>
    </source>
</evidence>
<comment type="caution">
    <text evidence="7">The sequence shown here is derived from an EMBL/GenBank/DDBJ whole genome shotgun (WGS) entry which is preliminary data.</text>
</comment>
<comment type="similarity">
    <text evidence="2">Belongs to the multi antimicrobial extrusion (MATE) (TC 2.A.66.1) family.</text>
</comment>
<sequence>MHASPPDAAIRPFTVTHRGILAIAVPMTLAYLSTPLLGFADVAVIGRLGDAALIGGIALGAVVFDFLGAIFYFLRSGTTGFTAQAFGAGDRVEIQATFFRAVLIAFAGGLAVALLARPLLPLVIAAFGASPEVSAATLRYAEVRILATPFMLVGYVLLGWLLGLGRSGFALVLQTVLNGLNIVLNIAFVMGLGFGVAGTAAATALSEALVACIGLALILRSFARADRPSRMRVLDRAALIRMVAVNRDIMIRSFALLFAFAFFASRGAALGDTLLAANALLMNFFLIGAYFLDGFAAAAEQFAGRAVGARYRPAFERSVKLTLVWGYALAFGAAALLLLCGPALIDFMTVNPDVRAAARTYLIWAALTPIAGVLAFEMDGVFIGATWTADMRNMMLLSLVLFFAVWFIAGPILGAHGLWLALVVFLSARGITLFLRMRRRIAATFG</sequence>
<evidence type="ECO:0000313" key="7">
    <source>
        <dbReference type="EMBL" id="MBB3933439.1"/>
    </source>
</evidence>
<feature type="transmembrane region" description="Helical" evidence="6">
    <location>
        <begin position="394"/>
        <end position="412"/>
    </location>
</feature>
<keyword evidence="4 6" id="KW-1133">Transmembrane helix</keyword>
<feature type="transmembrane region" description="Helical" evidence="6">
    <location>
        <begin position="249"/>
        <end position="269"/>
    </location>
</feature>
<keyword evidence="8" id="KW-1185">Reference proteome</keyword>
<feature type="transmembrane region" description="Helical" evidence="6">
    <location>
        <begin position="20"/>
        <end position="40"/>
    </location>
</feature>
<feature type="transmembrane region" description="Helical" evidence="6">
    <location>
        <begin position="171"/>
        <end position="194"/>
    </location>
</feature>
<dbReference type="Proteomes" id="UP000553963">
    <property type="component" value="Unassembled WGS sequence"/>
</dbReference>
<dbReference type="Pfam" id="PF01554">
    <property type="entry name" value="MatE"/>
    <property type="match status" value="2"/>
</dbReference>
<gene>
    <name evidence="7" type="ORF">GGR25_004512</name>
</gene>
<feature type="transmembrane region" description="Helical" evidence="6">
    <location>
        <begin position="52"/>
        <end position="74"/>
    </location>
</feature>
<evidence type="ECO:0000256" key="2">
    <source>
        <dbReference type="ARBA" id="ARBA00010199"/>
    </source>
</evidence>
<dbReference type="InterPro" id="IPR002528">
    <property type="entry name" value="MATE_fam"/>
</dbReference>
<comment type="subcellular location">
    <subcellularLocation>
        <location evidence="1">Membrane</location>
        <topology evidence="1">Multi-pass membrane protein</topology>
    </subcellularLocation>
</comment>
<dbReference type="EMBL" id="JACIDS010000006">
    <property type="protein sequence ID" value="MBB3933439.1"/>
    <property type="molecule type" value="Genomic_DNA"/>
</dbReference>
<feature type="transmembrane region" description="Helical" evidence="6">
    <location>
        <begin position="145"/>
        <end position="164"/>
    </location>
</feature>
<feature type="transmembrane region" description="Helical" evidence="6">
    <location>
        <begin position="324"/>
        <end position="345"/>
    </location>
</feature>
<keyword evidence="5 6" id="KW-0472">Membrane</keyword>
<evidence type="ECO:0000256" key="3">
    <source>
        <dbReference type="ARBA" id="ARBA00022692"/>
    </source>
</evidence>
<feature type="transmembrane region" description="Helical" evidence="6">
    <location>
        <begin position="281"/>
        <end position="303"/>
    </location>
</feature>
<feature type="transmembrane region" description="Helical" evidence="6">
    <location>
        <begin position="200"/>
        <end position="222"/>
    </location>
</feature>
<feature type="transmembrane region" description="Helical" evidence="6">
    <location>
        <begin position="361"/>
        <end position="382"/>
    </location>
</feature>
<evidence type="ECO:0000313" key="8">
    <source>
        <dbReference type="Proteomes" id="UP000553963"/>
    </source>
</evidence>
<feature type="transmembrane region" description="Helical" evidence="6">
    <location>
        <begin position="418"/>
        <end position="435"/>
    </location>
</feature>
<dbReference type="PANTHER" id="PTHR42893:SF46">
    <property type="entry name" value="PROTEIN DETOXIFICATION 44, CHLOROPLASTIC"/>
    <property type="match status" value="1"/>
</dbReference>
<reference evidence="7 8" key="1">
    <citation type="submission" date="2020-08" db="EMBL/GenBank/DDBJ databases">
        <title>Genomic Encyclopedia of Type Strains, Phase IV (KMG-IV): sequencing the most valuable type-strain genomes for metagenomic binning, comparative biology and taxonomic classification.</title>
        <authorList>
            <person name="Goeker M."/>
        </authorList>
    </citation>
    <scope>NUCLEOTIDE SEQUENCE [LARGE SCALE GENOMIC DNA]</scope>
    <source>
        <strain evidence="7 8">DSM 25966</strain>
    </source>
</reference>
<protein>
    <submittedName>
        <fullName evidence="7">MATE family multidrug resistance protein</fullName>
    </submittedName>
</protein>
<dbReference type="GO" id="GO:0005886">
    <property type="term" value="C:plasma membrane"/>
    <property type="evidence" value="ECO:0007669"/>
    <property type="project" value="TreeGrafter"/>
</dbReference>
<proteinExistence type="inferred from homology"/>
<dbReference type="InterPro" id="IPR044644">
    <property type="entry name" value="DinF-like"/>
</dbReference>
<feature type="transmembrane region" description="Helical" evidence="6">
    <location>
        <begin position="101"/>
        <end position="125"/>
    </location>
</feature>
<name>A0A840AT53_9HYPH</name>
<evidence type="ECO:0000256" key="4">
    <source>
        <dbReference type="ARBA" id="ARBA00022989"/>
    </source>
</evidence>
<evidence type="ECO:0000256" key="6">
    <source>
        <dbReference type="SAM" id="Phobius"/>
    </source>
</evidence>
<accession>A0A840AT53</accession>
<organism evidence="7 8">
    <name type="scientific">Kaistia hirudinis</name>
    <dbReference type="NCBI Taxonomy" id="1293440"/>
    <lineage>
        <taxon>Bacteria</taxon>
        <taxon>Pseudomonadati</taxon>
        <taxon>Pseudomonadota</taxon>
        <taxon>Alphaproteobacteria</taxon>
        <taxon>Hyphomicrobiales</taxon>
        <taxon>Kaistiaceae</taxon>
        <taxon>Kaistia</taxon>
    </lineage>
</organism>
<dbReference type="CDD" id="cd13136">
    <property type="entry name" value="MATE_DinF_like"/>
    <property type="match status" value="1"/>
</dbReference>
<dbReference type="GO" id="GO:0015297">
    <property type="term" value="F:antiporter activity"/>
    <property type="evidence" value="ECO:0007669"/>
    <property type="project" value="InterPro"/>
</dbReference>
<dbReference type="NCBIfam" id="TIGR00797">
    <property type="entry name" value="matE"/>
    <property type="match status" value="1"/>
</dbReference>
<keyword evidence="3 6" id="KW-0812">Transmembrane</keyword>